<dbReference type="Proteomes" id="UP001153365">
    <property type="component" value="Unassembled WGS sequence"/>
</dbReference>
<evidence type="ECO:0000259" key="3">
    <source>
        <dbReference type="Pfam" id="PF10342"/>
    </source>
</evidence>
<gene>
    <name evidence="4" type="ORF">PPACK8108_LOCUS7137</name>
</gene>
<feature type="compositionally biased region" description="Basic and acidic residues" evidence="2">
    <location>
        <begin position="164"/>
        <end position="173"/>
    </location>
</feature>
<evidence type="ECO:0000313" key="5">
    <source>
        <dbReference type="Proteomes" id="UP001153365"/>
    </source>
</evidence>
<protein>
    <submittedName>
        <fullName evidence="4">Expressed protein</fullName>
    </submittedName>
</protein>
<keyword evidence="1" id="KW-0732">Signal</keyword>
<feature type="compositionally biased region" description="Polar residues" evidence="2">
    <location>
        <begin position="174"/>
        <end position="184"/>
    </location>
</feature>
<keyword evidence="5" id="KW-1185">Reference proteome</keyword>
<dbReference type="PANTHER" id="PTHR35185:SF3">
    <property type="entry name" value="SERINE_THREONINE-RICH PROTEIN ADG2"/>
    <property type="match status" value="1"/>
</dbReference>
<comment type="caution">
    <text evidence="4">The sequence shown here is derived from an EMBL/GenBank/DDBJ whole genome shotgun (WGS) entry which is preliminary data.</text>
</comment>
<feature type="domain" description="Yeast cell wall synthesis Kre9/Knh1-like N-terminal" evidence="3">
    <location>
        <begin position="40"/>
        <end position="132"/>
    </location>
</feature>
<proteinExistence type="predicted"/>
<dbReference type="EMBL" id="CALTRL010001384">
    <property type="protein sequence ID" value="CAH7672327.1"/>
    <property type="molecule type" value="Genomic_DNA"/>
</dbReference>
<evidence type="ECO:0000313" key="4">
    <source>
        <dbReference type="EMBL" id="CAH7672327.1"/>
    </source>
</evidence>
<name>A0AAV0AUC0_PHAPC</name>
<accession>A0AAV0AUC0</accession>
<evidence type="ECO:0000256" key="1">
    <source>
        <dbReference type="ARBA" id="ARBA00022729"/>
    </source>
</evidence>
<feature type="region of interest" description="Disordered" evidence="2">
    <location>
        <begin position="135"/>
        <end position="221"/>
    </location>
</feature>
<feature type="compositionally biased region" description="Polar residues" evidence="2">
    <location>
        <begin position="207"/>
        <end position="219"/>
    </location>
</feature>
<dbReference type="InterPro" id="IPR052479">
    <property type="entry name" value="GPI-anchor_Adhesion_Reg"/>
</dbReference>
<dbReference type="InterPro" id="IPR018466">
    <property type="entry name" value="Kre9/Knh1-like_N"/>
</dbReference>
<organism evidence="4 5">
    <name type="scientific">Phakopsora pachyrhizi</name>
    <name type="common">Asian soybean rust disease fungus</name>
    <dbReference type="NCBI Taxonomy" id="170000"/>
    <lineage>
        <taxon>Eukaryota</taxon>
        <taxon>Fungi</taxon>
        <taxon>Dikarya</taxon>
        <taxon>Basidiomycota</taxon>
        <taxon>Pucciniomycotina</taxon>
        <taxon>Pucciniomycetes</taxon>
        <taxon>Pucciniales</taxon>
        <taxon>Phakopsoraceae</taxon>
        <taxon>Phakopsora</taxon>
    </lineage>
</organism>
<dbReference type="Pfam" id="PF10342">
    <property type="entry name" value="Kre9_KNH"/>
    <property type="match status" value="1"/>
</dbReference>
<dbReference type="AlphaFoldDB" id="A0AAV0AUC0"/>
<evidence type="ECO:0000256" key="2">
    <source>
        <dbReference type="SAM" id="MobiDB-lite"/>
    </source>
</evidence>
<reference evidence="4" key="1">
    <citation type="submission" date="2022-06" db="EMBL/GenBank/DDBJ databases">
        <authorList>
            <consortium name="SYNGENTA / RWTH Aachen University"/>
        </authorList>
    </citation>
    <scope>NUCLEOTIDE SEQUENCE</scope>
</reference>
<feature type="compositionally biased region" description="Basic residues" evidence="2">
    <location>
        <begin position="185"/>
        <end position="199"/>
    </location>
</feature>
<sequence length="282" mass="31534">MNVLQMLKLYNNSLTILMVIIFLSNSRPSGSFLITSPNSEDDTWYIGHHKTLTWSSVLTDPSRFSISIVNNDPGTYPTGLVRPLKSGISKSRSSFMLPSSAIRGLREGPGYQINIMSEEGGSILAQSSIFTLSSEEEAYKQSSTTANSEDDEQLQGVDPSSSESSKHPTESQHQDQQLYQSKHQNLSKHHRASNHHQPTRSKDSDSSEFYGSDQSNNEHSVGLINNVDEIDEQLISLRDQKLSSNKKKSDRLFRSIPRFDNHRVACGPNRPQTINGARILRL</sequence>
<dbReference type="PANTHER" id="PTHR35185">
    <property type="entry name" value="SERINE/THREONINE-RICH PROTEIN ADG2-RELATED"/>
    <property type="match status" value="1"/>
</dbReference>